<feature type="transmembrane region" description="Helical" evidence="5">
    <location>
        <begin position="154"/>
        <end position="171"/>
    </location>
</feature>
<feature type="transmembrane region" description="Helical" evidence="5">
    <location>
        <begin position="391"/>
        <end position="410"/>
    </location>
</feature>
<feature type="domain" description="Cationic amino acid transporter C-terminal" evidence="6">
    <location>
        <begin position="482"/>
        <end position="532"/>
    </location>
</feature>
<evidence type="ECO:0000256" key="5">
    <source>
        <dbReference type="SAM" id="Phobius"/>
    </source>
</evidence>
<feature type="transmembrane region" description="Helical" evidence="5">
    <location>
        <begin position="94"/>
        <end position="114"/>
    </location>
</feature>
<evidence type="ECO:0000313" key="8">
    <source>
        <dbReference type="EMBL" id="VFT88369.1"/>
    </source>
</evidence>
<feature type="transmembrane region" description="Helical" evidence="5">
    <location>
        <begin position="365"/>
        <end position="385"/>
    </location>
</feature>
<comment type="subcellular location">
    <subcellularLocation>
        <location evidence="1">Membrane</location>
        <topology evidence="1">Multi-pass membrane protein</topology>
    </subcellularLocation>
</comment>
<dbReference type="EMBL" id="CAADRA010005308">
    <property type="protein sequence ID" value="VFT88369.1"/>
    <property type="molecule type" value="Genomic_DNA"/>
</dbReference>
<feature type="transmembrane region" description="Helical" evidence="5">
    <location>
        <begin position="481"/>
        <end position="501"/>
    </location>
</feature>
<gene>
    <name evidence="8" type="primary">Aste57867_11508</name>
    <name evidence="7" type="ORF">As57867_011465</name>
    <name evidence="8" type="ORF">ASTE57867_11508</name>
</gene>
<dbReference type="Pfam" id="PF13520">
    <property type="entry name" value="AA_permease_2"/>
    <property type="match status" value="1"/>
</dbReference>
<dbReference type="GO" id="GO:0015171">
    <property type="term" value="F:amino acid transmembrane transporter activity"/>
    <property type="evidence" value="ECO:0007669"/>
    <property type="project" value="TreeGrafter"/>
</dbReference>
<reference evidence="8 9" key="1">
    <citation type="submission" date="2019-03" db="EMBL/GenBank/DDBJ databases">
        <authorList>
            <person name="Gaulin E."/>
            <person name="Dumas B."/>
        </authorList>
    </citation>
    <scope>NUCLEOTIDE SEQUENCE [LARGE SCALE GENOMIC DNA]</scope>
    <source>
        <strain evidence="8">CBS 568.67</strain>
    </source>
</reference>
<dbReference type="Pfam" id="PF13906">
    <property type="entry name" value="AA_permease_C"/>
    <property type="match status" value="1"/>
</dbReference>
<dbReference type="Proteomes" id="UP000332933">
    <property type="component" value="Unassembled WGS sequence"/>
</dbReference>
<accession>A0A485KT68</accession>
<dbReference type="Gene3D" id="1.20.1740.10">
    <property type="entry name" value="Amino acid/polyamine transporter I"/>
    <property type="match status" value="1"/>
</dbReference>
<feature type="transmembrane region" description="Helical" evidence="5">
    <location>
        <begin position="31"/>
        <end position="56"/>
    </location>
</feature>
<feature type="transmembrane region" description="Helical" evidence="5">
    <location>
        <begin position="62"/>
        <end position="82"/>
    </location>
</feature>
<dbReference type="InterPro" id="IPR002293">
    <property type="entry name" value="AA/rel_permease1"/>
</dbReference>
<evidence type="ECO:0000256" key="2">
    <source>
        <dbReference type="ARBA" id="ARBA00022692"/>
    </source>
</evidence>
<evidence type="ECO:0000256" key="3">
    <source>
        <dbReference type="ARBA" id="ARBA00022989"/>
    </source>
</evidence>
<evidence type="ECO:0000313" key="7">
    <source>
        <dbReference type="EMBL" id="KAF0697838.1"/>
    </source>
</evidence>
<dbReference type="EMBL" id="VJMH01005287">
    <property type="protein sequence ID" value="KAF0697838.1"/>
    <property type="molecule type" value="Genomic_DNA"/>
</dbReference>
<feature type="transmembrane region" description="Helical" evidence="5">
    <location>
        <begin position="258"/>
        <end position="281"/>
    </location>
</feature>
<feature type="transmembrane region" description="Helical" evidence="5">
    <location>
        <begin position="176"/>
        <end position="199"/>
    </location>
</feature>
<evidence type="ECO:0000256" key="4">
    <source>
        <dbReference type="ARBA" id="ARBA00023136"/>
    </source>
</evidence>
<sequence length="571" mass="61086">MEGLKGIFRTKPIEVIHAEERKEELARELGLWDLIAIGIGGTVGSGIFSTAGSIISGQAGPAAFLSWAIAGFVSILSGFAYMEMSSLVPSSGSTYAYSYHILGELPAFVAAWLLTLEYGMSGAGVARSWSQKIQEWCEQGGGDYAFLNADHTNLMAFVVMFVSMVVLLGGLKFGKLFINVVTTTKVAVVLFIIVAGFAATKGDNLTPYIPPRTADGSAFGTQGMLLGASSAFFGYVGFDEVCCMAAEAKNPRKVMPRAVIGTILGTMFLSCFASLALSGMVPASVYSNLPYTMANGENMTVFSFPSAFGYVGYSAAQVIVHIGEVGTMPVVVLVSFLAQPRLMYAMSVDGLLPEIFGRVDKKGNLFWCTLLSGSFFCVVAFLVPFDAIWNMVSIGILLSFNMTNSALILVRTRDASPSFVYKLTGAIFVVAAVAAFVFQVGYMTNGETWALALSLALAGVVLALAAFIYAKCPQNIADENLFRAPLVPFVPAVAMLINWYLIAQMEPKDLGRAAIWIGAAIVSYFLYGFSHSQGRAGWTKMLSHDAMGLNEVRPSMSSMMAGDVKKQPLLT</sequence>
<evidence type="ECO:0000259" key="6">
    <source>
        <dbReference type="Pfam" id="PF13906"/>
    </source>
</evidence>
<dbReference type="OrthoDB" id="5982228at2759"/>
<keyword evidence="9" id="KW-1185">Reference proteome</keyword>
<evidence type="ECO:0000313" key="9">
    <source>
        <dbReference type="Proteomes" id="UP000332933"/>
    </source>
</evidence>
<feature type="transmembrane region" description="Helical" evidence="5">
    <location>
        <begin position="448"/>
        <end position="469"/>
    </location>
</feature>
<dbReference type="GO" id="GO:0016020">
    <property type="term" value="C:membrane"/>
    <property type="evidence" value="ECO:0007669"/>
    <property type="project" value="UniProtKB-SubCell"/>
</dbReference>
<organism evidence="8 9">
    <name type="scientific">Aphanomyces stellatus</name>
    <dbReference type="NCBI Taxonomy" id="120398"/>
    <lineage>
        <taxon>Eukaryota</taxon>
        <taxon>Sar</taxon>
        <taxon>Stramenopiles</taxon>
        <taxon>Oomycota</taxon>
        <taxon>Saprolegniomycetes</taxon>
        <taxon>Saprolegniales</taxon>
        <taxon>Verrucalvaceae</taxon>
        <taxon>Aphanomyces</taxon>
    </lineage>
</organism>
<keyword evidence="2 5" id="KW-0812">Transmembrane</keyword>
<dbReference type="PANTHER" id="PTHR43243">
    <property type="entry name" value="INNER MEMBRANE TRANSPORTER YGJI-RELATED"/>
    <property type="match status" value="1"/>
</dbReference>
<feature type="transmembrane region" description="Helical" evidence="5">
    <location>
        <begin position="419"/>
        <end position="442"/>
    </location>
</feature>
<proteinExistence type="predicted"/>
<name>A0A485KT68_9STRA</name>
<keyword evidence="4 5" id="KW-0472">Membrane</keyword>
<reference evidence="7" key="2">
    <citation type="submission" date="2019-06" db="EMBL/GenBank/DDBJ databases">
        <title>Genomics analysis of Aphanomyces spp. identifies a new class of oomycete effector associated with host adaptation.</title>
        <authorList>
            <person name="Gaulin E."/>
        </authorList>
    </citation>
    <scope>NUCLEOTIDE SEQUENCE</scope>
    <source>
        <strain evidence="7">CBS 578.67</strain>
    </source>
</reference>
<feature type="transmembrane region" description="Helical" evidence="5">
    <location>
        <begin position="219"/>
        <end position="238"/>
    </location>
</feature>
<feature type="transmembrane region" description="Helical" evidence="5">
    <location>
        <begin position="513"/>
        <end position="530"/>
    </location>
</feature>
<feature type="transmembrane region" description="Helical" evidence="5">
    <location>
        <begin position="318"/>
        <end position="338"/>
    </location>
</feature>
<dbReference type="InterPro" id="IPR029485">
    <property type="entry name" value="CAT_C"/>
</dbReference>
<evidence type="ECO:0000256" key="1">
    <source>
        <dbReference type="ARBA" id="ARBA00004141"/>
    </source>
</evidence>
<dbReference type="AlphaFoldDB" id="A0A485KT68"/>
<dbReference type="PANTHER" id="PTHR43243:SF82">
    <property type="entry name" value="CATIONIC AMINO ACID TRANSPORTER C-TERMINAL DOMAIN-CONTAINING PROTEIN"/>
    <property type="match status" value="1"/>
</dbReference>
<protein>
    <submittedName>
        <fullName evidence="8">Aste57867_11508 protein</fullName>
    </submittedName>
</protein>
<keyword evidence="3 5" id="KW-1133">Transmembrane helix</keyword>